<dbReference type="AlphaFoldDB" id="A0AAP7DET8"/>
<accession>A0AAP7DET8</accession>
<dbReference type="Proteomes" id="UP000576645">
    <property type="component" value="Unassembled WGS sequence"/>
</dbReference>
<name>A0AAP7DET8_9VIBR</name>
<dbReference type="EMBL" id="VTXP01000008">
    <property type="protein sequence ID" value="NOJ24247.1"/>
    <property type="molecule type" value="Genomic_DNA"/>
</dbReference>
<proteinExistence type="predicted"/>
<sequence>MMPTTSFSTTLNHQNAACSYQATDRMANTEPRVQEKPTNLLLYNSLTFRDVQNGRVGEEAQKKFTPPLKIQHCWDDIYSQFGIKQERASELIIAINHELDKTTDDPLQVDRTLDSYLRKQKTELLDLKSKNKTIESCFDFVSAVCTGSLGLMAASYWKAYNDWDNDSAKSAARNITIASSAVTTVLAAKTFVPKYNEGWRQTPAEKELAFTEEMVKAAKDINKDADNKVYFLPLPPGEAQFKPIAELNLPNVRLQPAEQGKPEHTVVDIETHL</sequence>
<evidence type="ECO:0000313" key="2">
    <source>
        <dbReference type="Proteomes" id="UP000576645"/>
    </source>
</evidence>
<gene>
    <name evidence="1" type="ORF">F0238_16050</name>
</gene>
<reference evidence="1 2" key="1">
    <citation type="submission" date="2019-09" db="EMBL/GenBank/DDBJ databases">
        <title>Draft genome sequencing and comparative genomics of hatchery-associated Vibrios.</title>
        <authorList>
            <person name="Kehlet-Delgado H."/>
            <person name="Mueller R.S."/>
        </authorList>
    </citation>
    <scope>NUCLEOTIDE SEQUENCE [LARGE SCALE GENOMIC DNA]</scope>
    <source>
        <strain evidence="1 2">09-121-3</strain>
    </source>
</reference>
<protein>
    <submittedName>
        <fullName evidence="1">Uncharacterized protein</fullName>
    </submittedName>
</protein>
<comment type="caution">
    <text evidence="1">The sequence shown here is derived from an EMBL/GenBank/DDBJ whole genome shotgun (WGS) entry which is preliminary data.</text>
</comment>
<evidence type="ECO:0000313" key="1">
    <source>
        <dbReference type="EMBL" id="NOJ24247.1"/>
    </source>
</evidence>
<organism evidence="1 2">
    <name type="scientific">Vibrio coralliilyticus</name>
    <dbReference type="NCBI Taxonomy" id="190893"/>
    <lineage>
        <taxon>Bacteria</taxon>
        <taxon>Pseudomonadati</taxon>
        <taxon>Pseudomonadota</taxon>
        <taxon>Gammaproteobacteria</taxon>
        <taxon>Vibrionales</taxon>
        <taxon>Vibrionaceae</taxon>
        <taxon>Vibrio</taxon>
    </lineage>
</organism>
<dbReference type="RefSeq" id="WP_171353166.1">
    <property type="nucleotide sequence ID" value="NZ_VTXP01000008.1"/>
</dbReference>